<evidence type="ECO:0000313" key="3">
    <source>
        <dbReference type="Proteomes" id="UP000246352"/>
    </source>
</evidence>
<keyword evidence="3" id="KW-1185">Reference proteome</keyword>
<protein>
    <submittedName>
        <fullName evidence="2">Uncharacterized protein</fullName>
    </submittedName>
</protein>
<evidence type="ECO:0000313" key="2">
    <source>
        <dbReference type="EMBL" id="PWW01829.1"/>
    </source>
</evidence>
<feature type="region of interest" description="Disordered" evidence="1">
    <location>
        <begin position="28"/>
        <end position="52"/>
    </location>
</feature>
<dbReference type="AlphaFoldDB" id="A0A317PNM5"/>
<comment type="caution">
    <text evidence="2">The sequence shown here is derived from an EMBL/GenBank/DDBJ whole genome shotgun (WGS) entry which is preliminary data.</text>
</comment>
<evidence type="ECO:0000256" key="1">
    <source>
        <dbReference type="SAM" id="MobiDB-lite"/>
    </source>
</evidence>
<feature type="region of interest" description="Disordered" evidence="1">
    <location>
        <begin position="285"/>
        <end position="315"/>
    </location>
</feature>
<accession>A0A317PNM5</accession>
<name>A0A317PNM5_9HYPH</name>
<organism evidence="2 3">
    <name type="scientific">Hoeflea marina</name>
    <dbReference type="NCBI Taxonomy" id="274592"/>
    <lineage>
        <taxon>Bacteria</taxon>
        <taxon>Pseudomonadati</taxon>
        <taxon>Pseudomonadota</taxon>
        <taxon>Alphaproteobacteria</taxon>
        <taxon>Hyphomicrobiales</taxon>
        <taxon>Rhizobiaceae</taxon>
        <taxon>Hoeflea</taxon>
    </lineage>
</organism>
<feature type="compositionally biased region" description="Basic and acidic residues" evidence="1">
    <location>
        <begin position="305"/>
        <end position="315"/>
    </location>
</feature>
<dbReference type="Proteomes" id="UP000246352">
    <property type="component" value="Unassembled WGS sequence"/>
</dbReference>
<dbReference type="EMBL" id="QGTR01000002">
    <property type="protein sequence ID" value="PWW01829.1"/>
    <property type="molecule type" value="Genomic_DNA"/>
</dbReference>
<reference evidence="2 3" key="1">
    <citation type="submission" date="2018-05" db="EMBL/GenBank/DDBJ databases">
        <title>Genomic Encyclopedia of Type Strains, Phase IV (KMG-IV): sequencing the most valuable type-strain genomes for metagenomic binning, comparative biology and taxonomic classification.</title>
        <authorList>
            <person name="Goeker M."/>
        </authorList>
    </citation>
    <scope>NUCLEOTIDE SEQUENCE [LARGE SCALE GENOMIC DNA]</scope>
    <source>
        <strain evidence="2 3">DSM 16791</strain>
    </source>
</reference>
<proteinExistence type="predicted"/>
<sequence length="315" mass="33853">MFRGYGPRDRREAVDSGWRASVARRVRKGQATSTYTPGRPGAGKAVRNGSPGAVARGKRARLVTAAGGPREAHAFGRRRARKGRSVQAVLRPEFTSSRAATAADTPLVKTARATAEARIWSSPLPGRHRVRHRRGVGDHANSIPGIPLRAGPARPAFRLETGGGTEMPHTVGDESHARLFNVGGERCGHNVNLPLGGGDLGRVAAGQKSMKSISVNEGPIATPREGTRCLSGSRAVEIAREGVSHGPHREAGHFAASSPKHSAMAKLSSATFRMHEWICPDPVRSRRTSRSLMNPPRSRPCQGRYLRDRPQPRCA</sequence>
<gene>
    <name evidence="2" type="ORF">DFR52_102493</name>
</gene>